<accession>A0A9D9END5</accession>
<reference evidence="2" key="1">
    <citation type="submission" date="2020-10" db="EMBL/GenBank/DDBJ databases">
        <authorList>
            <person name="Gilroy R."/>
        </authorList>
    </citation>
    <scope>NUCLEOTIDE SEQUENCE</scope>
    <source>
        <strain evidence="2">B1-20833</strain>
    </source>
</reference>
<gene>
    <name evidence="2" type="ORF">IAC06_00220</name>
</gene>
<organism evidence="2 3">
    <name type="scientific">Candidatus Cryptobacteroides intestinavium</name>
    <dbReference type="NCBI Taxonomy" id="2840766"/>
    <lineage>
        <taxon>Bacteria</taxon>
        <taxon>Pseudomonadati</taxon>
        <taxon>Bacteroidota</taxon>
        <taxon>Bacteroidia</taxon>
        <taxon>Bacteroidales</taxon>
        <taxon>Candidatus Cryptobacteroides</taxon>
    </lineage>
</organism>
<dbReference type="Pfam" id="PF01636">
    <property type="entry name" value="APH"/>
    <property type="match status" value="1"/>
</dbReference>
<feature type="domain" description="Aminoglycoside phosphotransferase" evidence="1">
    <location>
        <begin position="19"/>
        <end position="261"/>
    </location>
</feature>
<evidence type="ECO:0000259" key="1">
    <source>
        <dbReference type="Pfam" id="PF01636"/>
    </source>
</evidence>
<reference evidence="2" key="2">
    <citation type="journal article" date="2021" name="PeerJ">
        <title>Extensive microbial diversity within the chicken gut microbiome revealed by metagenomics and culture.</title>
        <authorList>
            <person name="Gilroy R."/>
            <person name="Ravi A."/>
            <person name="Getino M."/>
            <person name="Pursley I."/>
            <person name="Horton D.L."/>
            <person name="Alikhan N.F."/>
            <person name="Baker D."/>
            <person name="Gharbi K."/>
            <person name="Hall N."/>
            <person name="Watson M."/>
            <person name="Adriaenssens E.M."/>
            <person name="Foster-Nyarko E."/>
            <person name="Jarju S."/>
            <person name="Secka A."/>
            <person name="Antonio M."/>
            <person name="Oren A."/>
            <person name="Chaudhuri R.R."/>
            <person name="La Ragione R."/>
            <person name="Hildebrand F."/>
            <person name="Pallen M.J."/>
        </authorList>
    </citation>
    <scope>NUCLEOTIDE SEQUENCE</scope>
    <source>
        <strain evidence="2">B1-20833</strain>
    </source>
</reference>
<dbReference type="SUPFAM" id="SSF56112">
    <property type="entry name" value="Protein kinase-like (PK-like)"/>
    <property type="match status" value="1"/>
</dbReference>
<protein>
    <submittedName>
        <fullName evidence="2">Aminoglycoside phosphotransferase family protein</fullName>
    </submittedName>
</protein>
<evidence type="ECO:0000313" key="2">
    <source>
        <dbReference type="EMBL" id="MBO8451296.1"/>
    </source>
</evidence>
<dbReference type="Gene3D" id="3.90.1200.10">
    <property type="match status" value="1"/>
</dbReference>
<evidence type="ECO:0000313" key="3">
    <source>
        <dbReference type="Proteomes" id="UP000823661"/>
    </source>
</evidence>
<dbReference type="Proteomes" id="UP000823661">
    <property type="component" value="Unassembled WGS sequence"/>
</dbReference>
<name>A0A9D9END5_9BACT</name>
<comment type="caution">
    <text evidence="2">The sequence shown here is derived from an EMBL/GenBank/DDBJ whole genome shotgun (WGS) entry which is preliminary data.</text>
</comment>
<dbReference type="InterPro" id="IPR050249">
    <property type="entry name" value="Pseudomonas-type_ThrB"/>
</dbReference>
<dbReference type="AlphaFoldDB" id="A0A9D9END5"/>
<dbReference type="PANTHER" id="PTHR21064">
    <property type="entry name" value="AMINOGLYCOSIDE PHOSPHOTRANSFERASE DOMAIN-CONTAINING PROTEIN-RELATED"/>
    <property type="match status" value="1"/>
</dbReference>
<dbReference type="InterPro" id="IPR002575">
    <property type="entry name" value="Aminoglycoside_PTrfase"/>
</dbReference>
<dbReference type="EMBL" id="JADIMI010000003">
    <property type="protein sequence ID" value="MBO8451296.1"/>
    <property type="molecule type" value="Genomic_DNA"/>
</dbReference>
<dbReference type="PANTHER" id="PTHR21064:SF5">
    <property type="entry name" value="SLR1880 PROTEIN"/>
    <property type="match status" value="1"/>
</dbReference>
<sequence length="361" mass="41806">MTDLKKIISKFSIEGTVSDIRPFGSGLINDTYKVETSESGCPDYILQRINHHIFQDVDMLQSNIEAVTCHIRKKLEAAGEPDIDRKVLHFIPTPEGKTYCKDEDSWWRMMVFIPNAHTYETVNPKFSYFAGRAFGNFQSMLSDLDRPLGETIPDFHNMEFRLKQFHDALEKNAAGRADEVKYYIDEIEKRSEEMCKAERLHREGLLPKRICHCDTKVNNMMFDDNGDVLCVIDLDTVMPSYIFSDYGDFLRTGANTGAEDDPDLDKVNFNMEIFEAFTKGYLESARSFLLPVEIENLPYAAALFPYMQCVRFLTDYLNGDTYYKIQYPEHNLVRTKAQFKLLQSVEEHIGQMKKYIAETLK</sequence>
<dbReference type="InterPro" id="IPR011009">
    <property type="entry name" value="Kinase-like_dom_sf"/>
</dbReference>
<proteinExistence type="predicted"/>